<protein>
    <submittedName>
        <fullName evidence="8">Type II secretion system (T2SS), protein F</fullName>
    </submittedName>
</protein>
<feature type="transmembrane region" description="Helical" evidence="6">
    <location>
        <begin position="25"/>
        <end position="43"/>
    </location>
</feature>
<feature type="transmembrane region" description="Helical" evidence="6">
    <location>
        <begin position="92"/>
        <end position="115"/>
    </location>
</feature>
<dbReference type="STRING" id="403935.SAMN05216481_103406"/>
<dbReference type="Pfam" id="PF00482">
    <property type="entry name" value="T2SSF"/>
    <property type="match status" value="1"/>
</dbReference>
<dbReference type="GO" id="GO:0005886">
    <property type="term" value="C:plasma membrane"/>
    <property type="evidence" value="ECO:0007669"/>
    <property type="project" value="UniProtKB-SubCell"/>
</dbReference>
<evidence type="ECO:0000256" key="4">
    <source>
        <dbReference type="ARBA" id="ARBA00022989"/>
    </source>
</evidence>
<reference evidence="8 9" key="1">
    <citation type="submission" date="2016-10" db="EMBL/GenBank/DDBJ databases">
        <authorList>
            <person name="de Groot N.N."/>
        </authorList>
    </citation>
    <scope>NUCLEOTIDE SEQUENCE [LARGE SCALE GENOMIC DNA]</scope>
    <source>
        <strain evidence="8 9">CGMCC 4.3519</strain>
    </source>
</reference>
<dbReference type="PANTHER" id="PTHR35007:SF3">
    <property type="entry name" value="POSSIBLE CONSERVED ALANINE RICH MEMBRANE PROTEIN"/>
    <property type="match status" value="1"/>
</dbReference>
<evidence type="ECO:0000256" key="6">
    <source>
        <dbReference type="SAM" id="Phobius"/>
    </source>
</evidence>
<dbReference type="Proteomes" id="UP000199055">
    <property type="component" value="Unassembled WGS sequence"/>
</dbReference>
<evidence type="ECO:0000256" key="5">
    <source>
        <dbReference type="ARBA" id="ARBA00023136"/>
    </source>
</evidence>
<gene>
    <name evidence="8" type="ORF">SAMN05216481_103406</name>
</gene>
<dbReference type="EMBL" id="FOET01000003">
    <property type="protein sequence ID" value="SEQ04065.1"/>
    <property type="molecule type" value="Genomic_DNA"/>
</dbReference>
<dbReference type="InterPro" id="IPR018076">
    <property type="entry name" value="T2SS_GspF_dom"/>
</dbReference>
<keyword evidence="9" id="KW-1185">Reference proteome</keyword>
<evidence type="ECO:0000256" key="1">
    <source>
        <dbReference type="ARBA" id="ARBA00004651"/>
    </source>
</evidence>
<accession>A0A1H9CSB1</accession>
<evidence type="ECO:0000256" key="3">
    <source>
        <dbReference type="ARBA" id="ARBA00022692"/>
    </source>
</evidence>
<keyword evidence="4 6" id="KW-1133">Transmembrane helix</keyword>
<dbReference type="PANTHER" id="PTHR35007">
    <property type="entry name" value="INTEGRAL MEMBRANE PROTEIN-RELATED"/>
    <property type="match status" value="1"/>
</dbReference>
<organism evidence="8 9">
    <name type="scientific">Streptomyces radiopugnans</name>
    <dbReference type="NCBI Taxonomy" id="403935"/>
    <lineage>
        <taxon>Bacteria</taxon>
        <taxon>Bacillati</taxon>
        <taxon>Actinomycetota</taxon>
        <taxon>Actinomycetes</taxon>
        <taxon>Kitasatosporales</taxon>
        <taxon>Streptomycetaceae</taxon>
        <taxon>Streptomyces</taxon>
    </lineage>
</organism>
<evidence type="ECO:0000259" key="7">
    <source>
        <dbReference type="Pfam" id="PF00482"/>
    </source>
</evidence>
<dbReference type="AlphaFoldDB" id="A0A1H9CSB1"/>
<keyword evidence="3 6" id="KW-0812">Transmembrane</keyword>
<evidence type="ECO:0000313" key="9">
    <source>
        <dbReference type="Proteomes" id="UP000199055"/>
    </source>
</evidence>
<proteinExistence type="predicted"/>
<dbReference type="RefSeq" id="WP_093657481.1">
    <property type="nucleotide sequence ID" value="NZ_FOET01000003.1"/>
</dbReference>
<feature type="transmembrane region" description="Helical" evidence="6">
    <location>
        <begin position="258"/>
        <end position="284"/>
    </location>
</feature>
<comment type="subcellular location">
    <subcellularLocation>
        <location evidence="1">Cell membrane</location>
        <topology evidence="1">Multi-pass membrane protein</topology>
    </subcellularLocation>
</comment>
<keyword evidence="2" id="KW-1003">Cell membrane</keyword>
<feature type="domain" description="Type II secretion system protein GspF" evidence="7">
    <location>
        <begin position="158"/>
        <end position="277"/>
    </location>
</feature>
<keyword evidence="5 6" id="KW-0472">Membrane</keyword>
<evidence type="ECO:0000256" key="2">
    <source>
        <dbReference type="ARBA" id="ARBA00022475"/>
    </source>
</evidence>
<evidence type="ECO:0000313" key="8">
    <source>
        <dbReference type="EMBL" id="SEQ04065.1"/>
    </source>
</evidence>
<sequence>MNGEIVHSMWTTCTGSAVSLPSPPLPVLSLSAAALCLVGGVSAADRVRRRRRRSVELLGAGVGVGVGVRKVLRVAVTRRSPVRGTAVMAGAAALGVALVEGPVGCLLGVVAAYGVRRLSRDMRARGNAAKRAYTGKSDESESLKAGASVTGQLPITAELLAACLAAGSAPGEAAGAVGGSVGGPLGEGLVRASAELRLGGDPVAVWARLGELPGAAGLARCLERAGTTGVPAVEPVGRLAAECRAQRARAATERARRAAVLVTGPLGLCFLPAFLLAGVVPVVIGLARSLL</sequence>
<feature type="transmembrane region" description="Helical" evidence="6">
    <location>
        <begin position="55"/>
        <end position="72"/>
    </location>
</feature>
<name>A0A1H9CSB1_9ACTN</name>